<comment type="caution">
    <text evidence="1">The sequence shown here is derived from an EMBL/GenBank/DDBJ whole genome shotgun (WGS) entry which is preliminary data.</text>
</comment>
<dbReference type="AlphaFoldDB" id="A0A2S8B339"/>
<dbReference type="EMBL" id="PHFW01000003">
    <property type="protein sequence ID" value="PQM26812.1"/>
    <property type="molecule type" value="Genomic_DNA"/>
</dbReference>
<organism evidence="1 2">
    <name type="scientific">Sphingopyxis lindanitolerans</name>
    <dbReference type="NCBI Taxonomy" id="2054227"/>
    <lineage>
        <taxon>Bacteria</taxon>
        <taxon>Pseudomonadati</taxon>
        <taxon>Pseudomonadota</taxon>
        <taxon>Alphaproteobacteria</taxon>
        <taxon>Sphingomonadales</taxon>
        <taxon>Sphingomonadaceae</taxon>
        <taxon>Sphingopyxis</taxon>
    </lineage>
</organism>
<evidence type="ECO:0000313" key="2">
    <source>
        <dbReference type="Proteomes" id="UP000238954"/>
    </source>
</evidence>
<protein>
    <recommendedName>
        <fullName evidence="3">PD(D/E)XK endonuclease domain-containing protein</fullName>
    </recommendedName>
</protein>
<name>A0A2S8B339_9SPHN</name>
<reference evidence="2" key="1">
    <citation type="submission" date="2017-11" db="EMBL/GenBank/DDBJ databases">
        <title>The complete genome sequence of Sphingopyxis pomeranensis sp. nov. strain WS5A3p.</title>
        <authorList>
            <person name="Kaminski M.A."/>
        </authorList>
    </citation>
    <scope>NUCLEOTIDE SEQUENCE [LARGE SCALE GENOMIC DNA]</scope>
    <source>
        <strain evidence="2">WS5A3p</strain>
    </source>
</reference>
<gene>
    <name evidence="1" type="ORF">CVO77_17670</name>
</gene>
<dbReference type="Proteomes" id="UP000238954">
    <property type="component" value="Chromosome"/>
</dbReference>
<proteinExistence type="predicted"/>
<accession>A0A2S8B339</accession>
<sequence length="132" mass="14796">MKSYDAGYDVVARSGAKLEVKFSKLNQPNRGRDSFRWNWTNILGNVAALRKDYGYLILVGQKDHRFESDYPLVDGEFVVFAIHRDEIEGDPLALRLSPASRGTIALSTHPNIAHTRNFAERFAVSASQLASL</sequence>
<evidence type="ECO:0008006" key="3">
    <source>
        <dbReference type="Google" id="ProtNLM"/>
    </source>
</evidence>
<evidence type="ECO:0000313" key="1">
    <source>
        <dbReference type="EMBL" id="PQM26812.1"/>
    </source>
</evidence>
<keyword evidence="2" id="KW-1185">Reference proteome</keyword>